<evidence type="ECO:0000256" key="5">
    <source>
        <dbReference type="ARBA" id="ARBA00022692"/>
    </source>
</evidence>
<keyword evidence="15" id="KW-0325">Glycoprotein</keyword>
<evidence type="ECO:0000256" key="11">
    <source>
        <dbReference type="ARBA" id="ARBA00022989"/>
    </source>
</evidence>
<evidence type="ECO:0000256" key="10">
    <source>
        <dbReference type="ARBA" id="ARBA00022840"/>
    </source>
</evidence>
<evidence type="ECO:0000256" key="16">
    <source>
        <dbReference type="ARBA" id="ARBA00047899"/>
    </source>
</evidence>
<dbReference type="Gene3D" id="3.30.200.20">
    <property type="entry name" value="Phosphorylase Kinase, domain 1"/>
    <property type="match status" value="1"/>
</dbReference>
<keyword evidence="12 19" id="KW-0472">Membrane</keyword>
<dbReference type="FunFam" id="3.30.200.20:FF:000330">
    <property type="entry name" value="G-type lectin S-receptor-like serine/threonine-protein kinase At4g03230"/>
    <property type="match status" value="1"/>
</dbReference>
<evidence type="ECO:0000256" key="3">
    <source>
        <dbReference type="ARBA" id="ARBA00022527"/>
    </source>
</evidence>
<keyword evidence="13" id="KW-1015">Disulfide bond</keyword>
<evidence type="ECO:0000256" key="15">
    <source>
        <dbReference type="ARBA" id="ARBA00023180"/>
    </source>
</evidence>
<keyword evidence="24" id="KW-1185">Reference proteome</keyword>
<evidence type="ECO:0000313" key="24">
    <source>
        <dbReference type="Proteomes" id="UP001497516"/>
    </source>
</evidence>
<keyword evidence="5 19" id="KW-0812">Transmembrane</keyword>
<evidence type="ECO:0000256" key="9">
    <source>
        <dbReference type="ARBA" id="ARBA00022777"/>
    </source>
</evidence>
<dbReference type="Gene3D" id="1.10.510.10">
    <property type="entry name" value="Transferase(Phosphotransferase) domain 1"/>
    <property type="match status" value="1"/>
</dbReference>
<evidence type="ECO:0000256" key="2">
    <source>
        <dbReference type="ARBA" id="ARBA00022475"/>
    </source>
</evidence>
<feature type="domain" description="Bulb-type lectin" evidence="22">
    <location>
        <begin position="32"/>
        <end position="169"/>
    </location>
</feature>
<dbReference type="SMART" id="SM00220">
    <property type="entry name" value="S_TKc"/>
    <property type="match status" value="1"/>
</dbReference>
<keyword evidence="3 18" id="KW-0723">Serine/threonine-protein kinase</keyword>
<feature type="transmembrane region" description="Helical" evidence="19">
    <location>
        <begin position="425"/>
        <end position="446"/>
    </location>
</feature>
<comment type="similarity">
    <text evidence="18">Belongs to the protein kinase superfamily. Ser/Thr protein kinase family.</text>
</comment>
<evidence type="ECO:0000256" key="1">
    <source>
        <dbReference type="ARBA" id="ARBA00004251"/>
    </source>
</evidence>
<dbReference type="PIRSF" id="PIRSF000641">
    <property type="entry name" value="SRK"/>
    <property type="match status" value="1"/>
</dbReference>
<sequence>MAAIQQAKPFLRLLLLPILLLLCSNPQAANVTTLTQGGPALNSTSNLVSLNGLFTLGFRWLGPEKGELLHDKGTYLGISYVDGSFFWVANRGSPFPDSEGDGWWVVDNSTTLTLDQNGTLQLTSSSGVPAVELYSNSRLWRQKLIAQLEDTGSFSVRDADGGNLLWESFDSPTDSWLPGMKLGVVNGGQIRKLTSWLTFTNPMPGAFTLEWDPTAGKEELVMKRRGTVFWTSGKQLGPGRFQNLDLRGRELDFNISRVSDPASGDDYLTFSAAEFATGNNSFRFWRLRYDGVIEAPSINKTILDSEFCDGNRTENGCLRWDGPECRSNNGDKFVARRGGFMNSFPNGSRFDSNLSISDCKNICWTNCKCLGTTTYFPGDGTSCKIVEYGDFTDVPGSDQALYYVIDREADGTIDAHRSIATRNKWIGVSMAIAGGLVMVTICIFLYRRRRNLKERLLAELMGADDRSDKDKVGDDGNPGHHLKMYTMASIIAATDNFSQQNKLGQGGFGPVYKGKLPEGREIAVKKLSESSDQGLVEFRNELILIAKLQHKYLVRLLGCCIHGEEKMLVYEYMPNKSLDSFIFDESKKLLLDWSKRFNIIEGIAHGLLYLHKYSRVRIVHRDLKVSNILLDENLNPKISDFGMARIFKTNALEGNTNTVVGTYGYMSPEYAMHGTFSTKSDVFSFGVMLLEIVSSRKNYGLIQLDPPVNLVGYAWKLWKEGTALEFMDPALEDSCTCKNLVLKCINVGLLCIEQDVNDRPTMSQVISMLTSEAAQLPNPKQPAYTIASPGSICVEKSSSTGNPKIFSDNEVAISTLNPQ</sequence>
<protein>
    <recommendedName>
        <fullName evidence="18">Receptor-like serine/threonine-protein kinase</fullName>
        <ecNumber evidence="18">2.7.11.1</ecNumber>
    </recommendedName>
</protein>
<dbReference type="InterPro" id="IPR008271">
    <property type="entry name" value="Ser/Thr_kinase_AS"/>
</dbReference>
<keyword evidence="2" id="KW-1003">Cell membrane</keyword>
<comment type="catalytic activity">
    <reaction evidence="16 18">
        <text>L-threonyl-[protein] + ATP = O-phospho-L-threonyl-[protein] + ADP + H(+)</text>
        <dbReference type="Rhea" id="RHEA:46608"/>
        <dbReference type="Rhea" id="RHEA-COMP:11060"/>
        <dbReference type="Rhea" id="RHEA-COMP:11605"/>
        <dbReference type="ChEBI" id="CHEBI:15378"/>
        <dbReference type="ChEBI" id="CHEBI:30013"/>
        <dbReference type="ChEBI" id="CHEBI:30616"/>
        <dbReference type="ChEBI" id="CHEBI:61977"/>
        <dbReference type="ChEBI" id="CHEBI:456216"/>
        <dbReference type="EC" id="2.7.11.1"/>
    </reaction>
</comment>
<keyword evidence="9 18" id="KW-0418">Kinase</keyword>
<dbReference type="PROSITE" id="PS50011">
    <property type="entry name" value="PROTEIN_KINASE_DOM"/>
    <property type="match status" value="1"/>
</dbReference>
<dbReference type="InterPro" id="IPR000719">
    <property type="entry name" value="Prot_kinase_dom"/>
</dbReference>
<evidence type="ECO:0000256" key="6">
    <source>
        <dbReference type="ARBA" id="ARBA00022729"/>
    </source>
</evidence>
<dbReference type="InterPro" id="IPR036426">
    <property type="entry name" value="Bulb-type_lectin_dom_sf"/>
</dbReference>
<evidence type="ECO:0000259" key="22">
    <source>
        <dbReference type="PROSITE" id="PS50927"/>
    </source>
</evidence>
<keyword evidence="4 18" id="KW-0808">Transferase</keyword>
<dbReference type="EMBL" id="OZ034813">
    <property type="protein sequence ID" value="CAL1358328.1"/>
    <property type="molecule type" value="Genomic_DNA"/>
</dbReference>
<reference evidence="23 24" key="1">
    <citation type="submission" date="2024-04" db="EMBL/GenBank/DDBJ databases">
        <authorList>
            <person name="Fracassetti M."/>
        </authorList>
    </citation>
    <scope>NUCLEOTIDE SEQUENCE [LARGE SCALE GENOMIC DNA]</scope>
</reference>
<dbReference type="Pfam" id="PF01453">
    <property type="entry name" value="B_lectin"/>
    <property type="match status" value="1"/>
</dbReference>
<dbReference type="EC" id="2.7.11.1" evidence="18"/>
<keyword evidence="6 20" id="KW-0732">Signal</keyword>
<dbReference type="InterPro" id="IPR011009">
    <property type="entry name" value="Kinase-like_dom_sf"/>
</dbReference>
<dbReference type="Gene3D" id="2.90.10.10">
    <property type="entry name" value="Bulb-type lectin domain"/>
    <property type="match status" value="1"/>
</dbReference>
<comment type="subcellular location">
    <subcellularLocation>
        <location evidence="1">Cell membrane</location>
        <topology evidence="1">Single-pass type I membrane protein</topology>
    </subcellularLocation>
</comment>
<dbReference type="Proteomes" id="UP001497516">
    <property type="component" value="Chromosome 1"/>
</dbReference>
<dbReference type="CDD" id="cd14066">
    <property type="entry name" value="STKc_IRAK"/>
    <property type="match status" value="1"/>
</dbReference>
<evidence type="ECO:0000256" key="8">
    <source>
        <dbReference type="ARBA" id="ARBA00022741"/>
    </source>
</evidence>
<dbReference type="GO" id="GO:0005524">
    <property type="term" value="F:ATP binding"/>
    <property type="evidence" value="ECO:0007669"/>
    <property type="project" value="UniProtKB-KW"/>
</dbReference>
<proteinExistence type="inferred from homology"/>
<dbReference type="PANTHER" id="PTHR27002">
    <property type="entry name" value="RECEPTOR-LIKE SERINE/THREONINE-PROTEIN KINASE SD1-8"/>
    <property type="match status" value="1"/>
</dbReference>
<evidence type="ECO:0000256" key="18">
    <source>
        <dbReference type="PIRNR" id="PIRNR000641"/>
    </source>
</evidence>
<evidence type="ECO:0000259" key="21">
    <source>
        <dbReference type="PROSITE" id="PS50011"/>
    </source>
</evidence>
<feature type="chain" id="PRO_5043707568" description="Receptor-like serine/threonine-protein kinase" evidence="20">
    <location>
        <begin position="29"/>
        <end position="819"/>
    </location>
</feature>
<dbReference type="GO" id="GO:0030246">
    <property type="term" value="F:carbohydrate binding"/>
    <property type="evidence" value="ECO:0007669"/>
    <property type="project" value="UniProtKB-KW"/>
</dbReference>
<keyword evidence="8 18" id="KW-0547">Nucleotide-binding</keyword>
<feature type="signal peptide" evidence="20">
    <location>
        <begin position="1"/>
        <end position="28"/>
    </location>
</feature>
<evidence type="ECO:0000313" key="23">
    <source>
        <dbReference type="EMBL" id="CAL1358328.1"/>
    </source>
</evidence>
<dbReference type="InterPro" id="IPR001480">
    <property type="entry name" value="Bulb-type_lectin_dom"/>
</dbReference>
<keyword evidence="11 19" id="KW-1133">Transmembrane helix</keyword>
<gene>
    <name evidence="23" type="ORF">LTRI10_LOCUS5886</name>
</gene>
<feature type="domain" description="Protein kinase" evidence="21">
    <location>
        <begin position="497"/>
        <end position="784"/>
    </location>
</feature>
<keyword evidence="10 18" id="KW-0067">ATP-binding</keyword>
<dbReference type="SMART" id="SM00108">
    <property type="entry name" value="B_lectin"/>
    <property type="match status" value="1"/>
</dbReference>
<dbReference type="InterPro" id="IPR024171">
    <property type="entry name" value="SRK-like_kinase"/>
</dbReference>
<dbReference type="InterPro" id="IPR001245">
    <property type="entry name" value="Ser-Thr/Tyr_kinase_cat_dom"/>
</dbReference>
<dbReference type="AlphaFoldDB" id="A0AAV2CR83"/>
<evidence type="ECO:0000256" key="19">
    <source>
        <dbReference type="SAM" id="Phobius"/>
    </source>
</evidence>
<dbReference type="PANTHER" id="PTHR27002:SF1063">
    <property type="entry name" value="RECEPTOR-LIKE SERINE_THREONINE-PROTEIN KINASE"/>
    <property type="match status" value="1"/>
</dbReference>
<evidence type="ECO:0000256" key="14">
    <source>
        <dbReference type="ARBA" id="ARBA00023170"/>
    </source>
</evidence>
<name>A0AAV2CR83_9ROSI</name>
<organism evidence="23 24">
    <name type="scientific">Linum trigynum</name>
    <dbReference type="NCBI Taxonomy" id="586398"/>
    <lineage>
        <taxon>Eukaryota</taxon>
        <taxon>Viridiplantae</taxon>
        <taxon>Streptophyta</taxon>
        <taxon>Embryophyta</taxon>
        <taxon>Tracheophyta</taxon>
        <taxon>Spermatophyta</taxon>
        <taxon>Magnoliopsida</taxon>
        <taxon>eudicotyledons</taxon>
        <taxon>Gunneridae</taxon>
        <taxon>Pentapetalae</taxon>
        <taxon>rosids</taxon>
        <taxon>fabids</taxon>
        <taxon>Malpighiales</taxon>
        <taxon>Linaceae</taxon>
        <taxon>Linum</taxon>
    </lineage>
</organism>
<evidence type="ECO:0000256" key="17">
    <source>
        <dbReference type="ARBA" id="ARBA00048679"/>
    </source>
</evidence>
<dbReference type="SUPFAM" id="SSF51110">
    <property type="entry name" value="alpha-D-mannose-specific plant lectins"/>
    <property type="match status" value="1"/>
</dbReference>
<dbReference type="SUPFAM" id="SSF56112">
    <property type="entry name" value="Protein kinase-like (PK-like)"/>
    <property type="match status" value="1"/>
</dbReference>
<dbReference type="Pfam" id="PF07714">
    <property type="entry name" value="PK_Tyr_Ser-Thr"/>
    <property type="match status" value="1"/>
</dbReference>
<dbReference type="PROSITE" id="PS50927">
    <property type="entry name" value="BULB_LECTIN"/>
    <property type="match status" value="1"/>
</dbReference>
<dbReference type="GO" id="GO:0004674">
    <property type="term" value="F:protein serine/threonine kinase activity"/>
    <property type="evidence" value="ECO:0007669"/>
    <property type="project" value="UniProtKB-KW"/>
</dbReference>
<evidence type="ECO:0000256" key="12">
    <source>
        <dbReference type="ARBA" id="ARBA00023136"/>
    </source>
</evidence>
<dbReference type="FunFam" id="1.10.510.10:FF:000060">
    <property type="entry name" value="G-type lectin S-receptor-like serine/threonine-protein kinase"/>
    <property type="match status" value="1"/>
</dbReference>
<evidence type="ECO:0000256" key="13">
    <source>
        <dbReference type="ARBA" id="ARBA00023157"/>
    </source>
</evidence>
<dbReference type="PROSITE" id="PS00108">
    <property type="entry name" value="PROTEIN_KINASE_ST"/>
    <property type="match status" value="1"/>
</dbReference>
<accession>A0AAV2CR83</accession>
<evidence type="ECO:0000256" key="7">
    <source>
        <dbReference type="ARBA" id="ARBA00022734"/>
    </source>
</evidence>
<dbReference type="GO" id="GO:0005886">
    <property type="term" value="C:plasma membrane"/>
    <property type="evidence" value="ECO:0007669"/>
    <property type="project" value="UniProtKB-SubCell"/>
</dbReference>
<keyword evidence="14" id="KW-0675">Receptor</keyword>
<comment type="catalytic activity">
    <reaction evidence="17 18">
        <text>L-seryl-[protein] + ATP = O-phospho-L-seryl-[protein] + ADP + H(+)</text>
        <dbReference type="Rhea" id="RHEA:17989"/>
        <dbReference type="Rhea" id="RHEA-COMP:9863"/>
        <dbReference type="Rhea" id="RHEA-COMP:11604"/>
        <dbReference type="ChEBI" id="CHEBI:15378"/>
        <dbReference type="ChEBI" id="CHEBI:29999"/>
        <dbReference type="ChEBI" id="CHEBI:30616"/>
        <dbReference type="ChEBI" id="CHEBI:83421"/>
        <dbReference type="ChEBI" id="CHEBI:456216"/>
        <dbReference type="EC" id="2.7.11.1"/>
    </reaction>
</comment>
<evidence type="ECO:0000256" key="20">
    <source>
        <dbReference type="SAM" id="SignalP"/>
    </source>
</evidence>
<evidence type="ECO:0000256" key="4">
    <source>
        <dbReference type="ARBA" id="ARBA00022679"/>
    </source>
</evidence>
<keyword evidence="7" id="KW-0430">Lectin</keyword>